<dbReference type="Pfam" id="PF04248">
    <property type="entry name" value="NTP_transf_9"/>
    <property type="match status" value="1"/>
</dbReference>
<dbReference type="OrthoDB" id="4565346at2"/>
<sequence length="42" mass="4999">MRRGHRGNDRNVDAAWRYRDPKPSALRIAEHIAFRRGVMVEH</sequence>
<reference evidence="2 3" key="1">
    <citation type="submission" date="2011-06" db="EMBL/GenBank/DDBJ databases">
        <title>The draft genome of Thiocapsa marina 5811.</title>
        <authorList>
            <consortium name="US DOE Joint Genome Institute (JGI-PGF)"/>
            <person name="Lucas S."/>
            <person name="Han J."/>
            <person name="Cheng J.-F."/>
            <person name="Goodwin L."/>
            <person name="Pitluck S."/>
            <person name="Peters L."/>
            <person name="Land M.L."/>
            <person name="Hauser L."/>
            <person name="Vogl K."/>
            <person name="Liu Z."/>
            <person name="Imhoff J."/>
            <person name="Thiel V."/>
            <person name="Frigaard N.-U."/>
            <person name="Bryant D."/>
            <person name="Woyke T.J."/>
        </authorList>
    </citation>
    <scope>NUCLEOTIDE SEQUENCE [LARGE SCALE GENOMIC DNA]</scope>
    <source>
        <strain evidence="2 3">5811</strain>
    </source>
</reference>
<evidence type="ECO:0000313" key="3">
    <source>
        <dbReference type="Proteomes" id="UP000005459"/>
    </source>
</evidence>
<evidence type="ECO:0000313" key="2">
    <source>
        <dbReference type="EMBL" id="EGV18856.1"/>
    </source>
</evidence>
<gene>
    <name evidence="2" type="ORF">ThimaDRAFT_1660</name>
</gene>
<dbReference type="InterPro" id="IPR038694">
    <property type="entry name" value="DUF427_sf"/>
</dbReference>
<dbReference type="AlphaFoldDB" id="F9U9Q8"/>
<name>F9U9Q8_9GAMM</name>
<dbReference type="Gene3D" id="2.170.150.40">
    <property type="entry name" value="Domain of unknown function (DUF427)"/>
    <property type="match status" value="1"/>
</dbReference>
<organism evidence="2 3">
    <name type="scientific">Thiocapsa marina 5811</name>
    <dbReference type="NCBI Taxonomy" id="768671"/>
    <lineage>
        <taxon>Bacteria</taxon>
        <taxon>Pseudomonadati</taxon>
        <taxon>Pseudomonadota</taxon>
        <taxon>Gammaproteobacteria</taxon>
        <taxon>Chromatiales</taxon>
        <taxon>Chromatiaceae</taxon>
        <taxon>Thiocapsa</taxon>
    </lineage>
</organism>
<dbReference type="Proteomes" id="UP000005459">
    <property type="component" value="Unassembled WGS sequence"/>
</dbReference>
<feature type="domain" description="DUF427" evidence="1">
    <location>
        <begin position="8"/>
        <end position="35"/>
    </location>
</feature>
<dbReference type="InterPro" id="IPR007361">
    <property type="entry name" value="DUF427"/>
</dbReference>
<proteinExistence type="predicted"/>
<protein>
    <recommendedName>
        <fullName evidence="1">DUF427 domain-containing protein</fullName>
    </recommendedName>
</protein>
<accession>F9U9Q8</accession>
<evidence type="ECO:0000259" key="1">
    <source>
        <dbReference type="Pfam" id="PF04248"/>
    </source>
</evidence>
<keyword evidence="3" id="KW-1185">Reference proteome</keyword>
<dbReference type="RefSeq" id="WP_007192536.1">
    <property type="nucleotide sequence ID" value="NZ_AFWV01000005.1"/>
</dbReference>
<dbReference type="EMBL" id="AFWV01000005">
    <property type="protein sequence ID" value="EGV18856.1"/>
    <property type="molecule type" value="Genomic_DNA"/>
</dbReference>